<keyword evidence="11" id="KW-1185">Reference proteome</keyword>
<evidence type="ECO:0000256" key="5">
    <source>
        <dbReference type="ARBA" id="ARBA00023004"/>
    </source>
</evidence>
<evidence type="ECO:0000256" key="6">
    <source>
        <dbReference type="ARBA" id="ARBA00023014"/>
    </source>
</evidence>
<dbReference type="InterPro" id="IPR050123">
    <property type="entry name" value="Prok_molybdopt-oxidoreductase"/>
</dbReference>
<dbReference type="InterPro" id="IPR041924">
    <property type="entry name" value="Formate_Dh-H_N"/>
</dbReference>
<dbReference type="GO" id="GO:0003954">
    <property type="term" value="F:NADH dehydrogenase activity"/>
    <property type="evidence" value="ECO:0007669"/>
    <property type="project" value="TreeGrafter"/>
</dbReference>
<dbReference type="GO" id="GO:0022904">
    <property type="term" value="P:respiratory electron transport chain"/>
    <property type="evidence" value="ECO:0007669"/>
    <property type="project" value="TreeGrafter"/>
</dbReference>
<dbReference type="Gene3D" id="3.10.20.740">
    <property type="match status" value="1"/>
</dbReference>
<dbReference type="GO" id="GO:0051539">
    <property type="term" value="F:4 iron, 4 sulfur cluster binding"/>
    <property type="evidence" value="ECO:0007669"/>
    <property type="project" value="UniProtKB-KW"/>
</dbReference>
<dbReference type="PIRSF" id="PIRSF036643">
    <property type="entry name" value="FDH_alpha"/>
    <property type="match status" value="1"/>
</dbReference>
<dbReference type="Gene3D" id="3.40.50.740">
    <property type="match status" value="1"/>
</dbReference>
<dbReference type="FunFam" id="3.30.70.20:FF:000035">
    <property type="entry name" value="Iron hydrogenase 1"/>
    <property type="match status" value="1"/>
</dbReference>
<proteinExistence type="inferred from homology"/>
<keyword evidence="4" id="KW-0677">Repeat</keyword>
<keyword evidence="2" id="KW-0004">4Fe-4S</keyword>
<dbReference type="CDD" id="cd00508">
    <property type="entry name" value="MopB_CT_Fdh-Nap-like"/>
    <property type="match status" value="1"/>
</dbReference>
<dbReference type="AlphaFoldDB" id="A0A852ZFX6"/>
<dbReference type="SUPFAM" id="SSF53706">
    <property type="entry name" value="Formate dehydrogenase/DMSO reductase, domains 1-3"/>
    <property type="match status" value="1"/>
</dbReference>
<name>A0A852ZFX6_9ACTN</name>
<dbReference type="PANTHER" id="PTHR43105:SF10">
    <property type="entry name" value="NADH-QUINONE OXIDOREDUCTASE SUBUNIT G"/>
    <property type="match status" value="1"/>
</dbReference>
<dbReference type="PROSITE" id="PS00551">
    <property type="entry name" value="MOLYBDOPTERIN_PROK_1"/>
    <property type="match status" value="1"/>
</dbReference>
<dbReference type="SUPFAM" id="SSF54862">
    <property type="entry name" value="4Fe-4S ferredoxins"/>
    <property type="match status" value="1"/>
</dbReference>
<dbReference type="Pfam" id="PF00384">
    <property type="entry name" value="Molybdopterin"/>
    <property type="match status" value="1"/>
</dbReference>
<dbReference type="GO" id="GO:0008863">
    <property type="term" value="F:formate dehydrogenase (NAD+) activity"/>
    <property type="evidence" value="ECO:0007669"/>
    <property type="project" value="UniProtKB-EC"/>
</dbReference>
<dbReference type="EMBL" id="JACBZH010000001">
    <property type="protein sequence ID" value="NYH87880.1"/>
    <property type="molecule type" value="Genomic_DNA"/>
</dbReference>
<evidence type="ECO:0000256" key="3">
    <source>
        <dbReference type="ARBA" id="ARBA00022723"/>
    </source>
</evidence>
<dbReference type="GO" id="GO:0016020">
    <property type="term" value="C:membrane"/>
    <property type="evidence" value="ECO:0007669"/>
    <property type="project" value="TreeGrafter"/>
</dbReference>
<dbReference type="PROSITE" id="PS51669">
    <property type="entry name" value="4FE4S_MOW_BIS_MGD"/>
    <property type="match status" value="1"/>
</dbReference>
<dbReference type="InterPro" id="IPR006656">
    <property type="entry name" value="Mopterin_OxRdtase"/>
</dbReference>
<dbReference type="Pfam" id="PF04879">
    <property type="entry name" value="Molybdop_Fe4S4"/>
    <property type="match status" value="1"/>
</dbReference>
<keyword evidence="5" id="KW-0408">Iron</keyword>
<dbReference type="Pfam" id="PF01568">
    <property type="entry name" value="Molydop_binding"/>
    <property type="match status" value="1"/>
</dbReference>
<dbReference type="Gene3D" id="2.40.40.20">
    <property type="match status" value="1"/>
</dbReference>
<feature type="domain" description="4Fe-4S ferredoxin-type" evidence="8">
    <location>
        <begin position="188"/>
        <end position="216"/>
    </location>
</feature>
<evidence type="ECO:0000256" key="1">
    <source>
        <dbReference type="ARBA" id="ARBA00007023"/>
    </source>
</evidence>
<dbReference type="NCBIfam" id="TIGR01591">
    <property type="entry name" value="Fdh-alpha"/>
    <property type="match status" value="1"/>
</dbReference>
<dbReference type="InterPro" id="IPR006963">
    <property type="entry name" value="Mopterin_OxRdtase_4Fe-4S_dom"/>
</dbReference>
<dbReference type="SUPFAM" id="SSF54292">
    <property type="entry name" value="2Fe-2S ferredoxin-like"/>
    <property type="match status" value="1"/>
</dbReference>
<comment type="similarity">
    <text evidence="1">In the C-terminal section; belongs to the prokaryotic molybdopterin-containing oxidoreductase family.</text>
</comment>
<reference evidence="10 11" key="1">
    <citation type="submission" date="2020-07" db="EMBL/GenBank/DDBJ databases">
        <title>Sequencing the genomes of 1000 actinobacteria strains.</title>
        <authorList>
            <person name="Klenk H.-P."/>
        </authorList>
    </citation>
    <scope>NUCLEOTIDE SEQUENCE [LARGE SCALE GENOMIC DNA]</scope>
    <source>
        <strain evidence="10 11">DSM 18448</strain>
    </source>
</reference>
<feature type="domain" description="4Fe-4S Mo/W bis-MGD-type" evidence="9">
    <location>
        <begin position="249"/>
        <end position="305"/>
    </location>
</feature>
<dbReference type="Gene3D" id="3.30.70.20">
    <property type="match status" value="1"/>
</dbReference>
<dbReference type="PROSITE" id="PS51379">
    <property type="entry name" value="4FE4S_FER_2"/>
    <property type="match status" value="2"/>
</dbReference>
<dbReference type="Proteomes" id="UP000579605">
    <property type="component" value="Unassembled WGS sequence"/>
</dbReference>
<dbReference type="GO" id="GO:0015942">
    <property type="term" value="P:formate metabolic process"/>
    <property type="evidence" value="ECO:0007669"/>
    <property type="project" value="InterPro"/>
</dbReference>
<dbReference type="InterPro" id="IPR017900">
    <property type="entry name" value="4Fe4S_Fe_S_CS"/>
</dbReference>
<evidence type="ECO:0000313" key="11">
    <source>
        <dbReference type="Proteomes" id="UP000579605"/>
    </source>
</evidence>
<sequence length="926" mass="97926">MTGGAGTEGRGRDVVRLRVDGAPVEVAEGATVLDAVRAVGADVPTLCFDDRMAPSGACRVCLVRTGRGVAAACTTPAEENVDVWTDDREVAAMVRRVLELMVERIPERALELPTELTDVCARLGVEPAAFDLAGRGLGRDDSHPYVRLDADLCIACGRCVRMCDEVQGTFALTMAGRGADTVVAAGAGGPWVESACVSCGGCVDSCPSGALSGPVSVLTSYATAGTAPTTRTPAARTPLTRTAGDRASDLVTRTTCGYCGVGCTLDVHTRDTGILAVTPAPDGPVNRGHACVKGRFAYGFVRSPDRLTTPLVRRSDRLEPATWDEALDVVGRELARIRDRHGPDAIAAISSARSTNEENYLLQKLMRTAIGTNNVDNCSRICHAPSAAGLIASFGLAGGTNPAEDLDVADCLLVAGANVTQAHPVIGARIVQAALRGARLVVVDPRRTELARLADVHLRGRPGSNVAVFNGLARLLLDRGFVDEEFLAARADGVEELRELLADYPPDRVADLSGVPPDALAAAAEAYGTARRPAIVYGLGITEHVHGTDGVRTLANLAILRGAVGTPHGMGVSPLRGQNNVQGASDMGALPDVLPGYQRVDDPLVRERFAAAWGTPVPERPGLRIPEMFDAALAGRVRAMYVFGEDILATDPNSGHVRAALDACDFVVSQEIFPSATAQVADVVLPGSSFLEKDGTFVNFDRRFQRVRPALDPPGQAYTDFDVLRAVGDALGVDLGCSDPAAALAECAELTPVFAGISHERLDREGALHWPCRRLDDPGEARLYGTAFATPDGRAHLAARPWLPPGEPPDADFPYALITGRRLVHYNSGTMTRRTPNLALVPGEHLDLHPDDARRLGVGEGDPVEITSRRGMVTAPARVTDEVAVGEVFLTFAFPDVPANLLTSSEVDEVTSCPEYKLTAVRLRRA</sequence>
<accession>A0A852ZFX6</accession>
<evidence type="ECO:0000259" key="7">
    <source>
        <dbReference type="PROSITE" id="PS51085"/>
    </source>
</evidence>
<evidence type="ECO:0000256" key="2">
    <source>
        <dbReference type="ARBA" id="ARBA00022485"/>
    </source>
</evidence>
<evidence type="ECO:0000256" key="4">
    <source>
        <dbReference type="ARBA" id="ARBA00022737"/>
    </source>
</evidence>
<dbReference type="SMART" id="SM00926">
    <property type="entry name" value="Molybdop_Fe4S4"/>
    <property type="match status" value="1"/>
</dbReference>
<dbReference type="GO" id="GO:0046872">
    <property type="term" value="F:metal ion binding"/>
    <property type="evidence" value="ECO:0007669"/>
    <property type="project" value="UniProtKB-KW"/>
</dbReference>
<dbReference type="PROSITE" id="PS51085">
    <property type="entry name" value="2FE2S_FER_2"/>
    <property type="match status" value="1"/>
</dbReference>
<evidence type="ECO:0000259" key="8">
    <source>
        <dbReference type="PROSITE" id="PS51379"/>
    </source>
</evidence>
<dbReference type="PANTHER" id="PTHR43105">
    <property type="entry name" value="RESPIRATORY NITRATE REDUCTASE"/>
    <property type="match status" value="1"/>
</dbReference>
<keyword evidence="3" id="KW-0479">Metal-binding</keyword>
<keyword evidence="6" id="KW-0411">Iron-sulfur</keyword>
<dbReference type="InterPro" id="IPR054351">
    <property type="entry name" value="NADH_UbQ_OxRdtase_ferredoxin"/>
</dbReference>
<organism evidence="10 11">
    <name type="scientific">Actinopolymorpha rutila</name>
    <dbReference type="NCBI Taxonomy" id="446787"/>
    <lineage>
        <taxon>Bacteria</taxon>
        <taxon>Bacillati</taxon>
        <taxon>Actinomycetota</taxon>
        <taxon>Actinomycetes</taxon>
        <taxon>Propionibacteriales</taxon>
        <taxon>Actinopolymorphaceae</taxon>
        <taxon>Actinopolymorpha</taxon>
    </lineage>
</organism>
<dbReference type="InterPro" id="IPR017896">
    <property type="entry name" value="4Fe4S_Fe-S-bd"/>
</dbReference>
<evidence type="ECO:0000259" key="9">
    <source>
        <dbReference type="PROSITE" id="PS51669"/>
    </source>
</evidence>
<dbReference type="InterPro" id="IPR036010">
    <property type="entry name" value="2Fe-2S_ferredoxin-like_sf"/>
</dbReference>
<dbReference type="RefSeq" id="WP_179785877.1">
    <property type="nucleotide sequence ID" value="NZ_BAAARR010000015.1"/>
</dbReference>
<dbReference type="Gene3D" id="3.40.228.10">
    <property type="entry name" value="Dimethylsulfoxide Reductase, domain 2"/>
    <property type="match status" value="1"/>
</dbReference>
<dbReference type="PROSITE" id="PS00490">
    <property type="entry name" value="MOLYBDOPTERIN_PROK_2"/>
    <property type="match status" value="1"/>
</dbReference>
<evidence type="ECO:0000313" key="10">
    <source>
        <dbReference type="EMBL" id="NYH87880.1"/>
    </source>
</evidence>
<dbReference type="InterPro" id="IPR006657">
    <property type="entry name" value="MoPterin_dinucl-bd_dom"/>
</dbReference>
<dbReference type="GO" id="GO:0043546">
    <property type="term" value="F:molybdopterin cofactor binding"/>
    <property type="evidence" value="ECO:0007669"/>
    <property type="project" value="InterPro"/>
</dbReference>
<dbReference type="CDD" id="cd00207">
    <property type="entry name" value="fer2"/>
    <property type="match status" value="1"/>
</dbReference>
<dbReference type="InterPro" id="IPR006478">
    <property type="entry name" value="Formate_DH_asu"/>
</dbReference>
<dbReference type="InterPro" id="IPR006655">
    <property type="entry name" value="Mopterin_OxRdtase_prok_CS"/>
</dbReference>
<feature type="domain" description="4Fe-4S ferredoxin-type" evidence="8">
    <location>
        <begin position="144"/>
        <end position="175"/>
    </location>
</feature>
<dbReference type="InterPro" id="IPR001041">
    <property type="entry name" value="2Fe-2S_ferredoxin-type"/>
</dbReference>
<dbReference type="Gene3D" id="2.20.25.90">
    <property type="entry name" value="ADC-like domains"/>
    <property type="match status" value="1"/>
</dbReference>
<gene>
    <name evidence="10" type="ORF">F4554_000518</name>
</gene>
<dbReference type="Pfam" id="PF22117">
    <property type="entry name" value="Fer4_Nqo3"/>
    <property type="match status" value="1"/>
</dbReference>
<dbReference type="PROSITE" id="PS00198">
    <property type="entry name" value="4FE4S_FER_1"/>
    <property type="match status" value="1"/>
</dbReference>
<feature type="domain" description="2Fe-2S ferredoxin-type" evidence="7">
    <location>
        <begin position="13"/>
        <end position="89"/>
    </location>
</feature>
<dbReference type="CDD" id="cd02753">
    <property type="entry name" value="MopB_Formate-Dh-H"/>
    <property type="match status" value="1"/>
</dbReference>
<dbReference type="Pfam" id="PF13510">
    <property type="entry name" value="Fer2_4"/>
    <property type="match status" value="1"/>
</dbReference>
<comment type="caution">
    <text evidence="10">The sequence shown here is derived from an EMBL/GenBank/DDBJ whole genome shotgun (WGS) entry which is preliminary data.</text>
</comment>
<dbReference type="InterPro" id="IPR027467">
    <property type="entry name" value="MopterinOxRdtase_cofactor_BS"/>
</dbReference>
<dbReference type="InterPro" id="IPR009010">
    <property type="entry name" value="Asp_de-COase-like_dom_sf"/>
</dbReference>
<keyword evidence="10" id="KW-0560">Oxidoreductase</keyword>
<protein>
    <submittedName>
        <fullName evidence="10">Formate dehydrogenase major subunit</fullName>
        <ecNumber evidence="10">1.17.1.9</ecNumber>
    </submittedName>
</protein>
<dbReference type="EC" id="1.17.1.9" evidence="10"/>
<dbReference type="SUPFAM" id="SSF50692">
    <property type="entry name" value="ADC-like"/>
    <property type="match status" value="1"/>
</dbReference>